<dbReference type="AlphaFoldDB" id="A0A086A839"/>
<evidence type="ECO:0000313" key="1">
    <source>
        <dbReference type="EMBL" id="KFF12853.1"/>
    </source>
</evidence>
<sequence length="132" mass="14574">MFKLGLSVCTLFILQSFKSQQVDWEHINSNNALAAIAIQNNGSDAFYSNIIQVGDFNKAALSLNEKTDISVRQLGDYNTLFFINSFTDTETKTAVTTQGNNNIIDITGSNSVSDGMQVTVKGDNKTVFMRNY</sequence>
<keyword evidence="2" id="KW-1185">Reference proteome</keyword>
<comment type="caution">
    <text evidence="1">The sequence shown here is derived from an EMBL/GenBank/DDBJ whole genome shotgun (WGS) entry which is preliminary data.</text>
</comment>
<accession>A0A086A839</accession>
<dbReference type="OrthoDB" id="1268387at2"/>
<proteinExistence type="predicted"/>
<protein>
    <submittedName>
        <fullName evidence="1">Uncharacterized protein</fullName>
    </submittedName>
</protein>
<dbReference type="Proteomes" id="UP000028705">
    <property type="component" value="Unassembled WGS sequence"/>
</dbReference>
<reference evidence="1 2" key="1">
    <citation type="submission" date="2014-07" db="EMBL/GenBank/DDBJ databases">
        <title>Genome of Chryseobacterium soli DSM 19298.</title>
        <authorList>
            <person name="Stropko S.J."/>
            <person name="Pipes S.E."/>
            <person name="Newman J."/>
        </authorList>
    </citation>
    <scope>NUCLEOTIDE SEQUENCE [LARGE SCALE GENOMIC DNA]</scope>
    <source>
        <strain evidence="1 2">DSM 19298</strain>
    </source>
</reference>
<organism evidence="1 2">
    <name type="scientific">Chryseobacterium soli</name>
    <dbReference type="NCBI Taxonomy" id="445961"/>
    <lineage>
        <taxon>Bacteria</taxon>
        <taxon>Pseudomonadati</taxon>
        <taxon>Bacteroidota</taxon>
        <taxon>Flavobacteriia</taxon>
        <taxon>Flavobacteriales</taxon>
        <taxon>Weeksellaceae</taxon>
        <taxon>Chryseobacterium group</taxon>
        <taxon>Chryseobacterium</taxon>
    </lineage>
</organism>
<gene>
    <name evidence="1" type="ORF">IW15_08680</name>
</gene>
<dbReference type="eggNOG" id="ENOG5032SQ8">
    <property type="taxonomic scope" value="Bacteria"/>
</dbReference>
<name>A0A086A839_9FLAO</name>
<dbReference type="EMBL" id="JPRH01000003">
    <property type="protein sequence ID" value="KFF12853.1"/>
    <property type="molecule type" value="Genomic_DNA"/>
</dbReference>
<evidence type="ECO:0000313" key="2">
    <source>
        <dbReference type="Proteomes" id="UP000028705"/>
    </source>
</evidence>
<dbReference type="STRING" id="445961.IW15_08680"/>